<dbReference type="InterPro" id="IPR001650">
    <property type="entry name" value="Helicase_C-like"/>
</dbReference>
<dbReference type="PROSITE" id="PS51194">
    <property type="entry name" value="HELICASE_CTER"/>
    <property type="match status" value="1"/>
</dbReference>
<feature type="domain" description="Helicase C-terminal" evidence="1">
    <location>
        <begin position="1"/>
        <end position="77"/>
    </location>
</feature>
<dbReference type="EMBL" id="JAXUIC010000002">
    <property type="protein sequence ID" value="KAK4604016.1"/>
    <property type="molecule type" value="Genomic_DNA"/>
</dbReference>
<sequence length="284" mass="32568">MGIDRKDVRIVCHFNIPKSMEAFYQESGRVGHDQLPSRSLLYYGMDDHKRMEFILSNAKNKLPSLGSQEDFPKKSLTDFTQMVEYCEGSGCRRKKILESFGKQVPASLCRKSCDACKHPNLVAKYLEELTITCAIRQRSSFSRIFISSLDLCSSGLKKMKAQIQGTNQDHLQIFNIEMKAKMKSHQMPKQSVPVQAGQTPPLLQYFGKLLTRGKLNAFESLELSRLVVNQNKKNLLENWLAEDKLECSEEVGDLVKTVDNDLTNSILDCHKFPICYYKFIMFMR</sequence>
<dbReference type="Gene3D" id="1.25.40.30">
    <property type="match status" value="1"/>
</dbReference>
<dbReference type="SUPFAM" id="SSF52540">
    <property type="entry name" value="P-loop containing nucleoside triphosphate hydrolases"/>
    <property type="match status" value="1"/>
</dbReference>
<dbReference type="InterPro" id="IPR016024">
    <property type="entry name" value="ARM-type_fold"/>
</dbReference>
<accession>A0AAN7JAA3</accession>
<dbReference type="GO" id="GO:0071439">
    <property type="term" value="C:clathrin complex"/>
    <property type="evidence" value="ECO:0007669"/>
    <property type="project" value="TreeGrafter"/>
</dbReference>
<evidence type="ECO:0000313" key="2">
    <source>
        <dbReference type="EMBL" id="KAK4604016.1"/>
    </source>
</evidence>
<comment type="caution">
    <text evidence="2">The sequence shown here is derived from an EMBL/GenBank/DDBJ whole genome shotgun (WGS) entry which is preliminary data.</text>
</comment>
<evidence type="ECO:0000313" key="3">
    <source>
        <dbReference type="Proteomes" id="UP001324115"/>
    </source>
</evidence>
<dbReference type="InterPro" id="IPR032284">
    <property type="entry name" value="RecQ_Zn-bd"/>
</dbReference>
<organism evidence="2 3">
    <name type="scientific">Quercus rubra</name>
    <name type="common">Northern red oak</name>
    <name type="synonym">Quercus borealis</name>
    <dbReference type="NCBI Taxonomy" id="3512"/>
    <lineage>
        <taxon>Eukaryota</taxon>
        <taxon>Viridiplantae</taxon>
        <taxon>Streptophyta</taxon>
        <taxon>Embryophyta</taxon>
        <taxon>Tracheophyta</taxon>
        <taxon>Spermatophyta</taxon>
        <taxon>Magnoliopsida</taxon>
        <taxon>eudicotyledons</taxon>
        <taxon>Gunneridae</taxon>
        <taxon>Pentapetalae</taxon>
        <taxon>rosids</taxon>
        <taxon>fabids</taxon>
        <taxon>Fagales</taxon>
        <taxon>Fagaceae</taxon>
        <taxon>Quercus</taxon>
    </lineage>
</organism>
<dbReference type="InterPro" id="IPR027417">
    <property type="entry name" value="P-loop_NTPase"/>
</dbReference>
<dbReference type="GO" id="GO:0032051">
    <property type="term" value="F:clathrin light chain binding"/>
    <property type="evidence" value="ECO:0007669"/>
    <property type="project" value="TreeGrafter"/>
</dbReference>
<dbReference type="InterPro" id="IPR012331">
    <property type="entry name" value="Clathrin_H-chain_linker"/>
</dbReference>
<dbReference type="Pfam" id="PF16124">
    <property type="entry name" value="RecQ_Zn_bind"/>
    <property type="match status" value="1"/>
</dbReference>
<gene>
    <name evidence="2" type="ORF">RGQ29_012499</name>
</gene>
<name>A0AAN7JAA3_QUERU</name>
<evidence type="ECO:0000259" key="1">
    <source>
        <dbReference type="PROSITE" id="PS51194"/>
    </source>
</evidence>
<reference evidence="2 3" key="1">
    <citation type="journal article" date="2023" name="G3 (Bethesda)">
        <title>A haplotype-resolved chromosome-scale genome for Quercus rubra L. provides insights into the genetics of adaptive traits for red oak species.</title>
        <authorList>
            <person name="Kapoor B."/>
            <person name="Jenkins J."/>
            <person name="Schmutz J."/>
            <person name="Zhebentyayeva T."/>
            <person name="Kuelheim C."/>
            <person name="Coggeshall M."/>
            <person name="Heim C."/>
            <person name="Lasky J.R."/>
            <person name="Leites L."/>
            <person name="Islam-Faridi N."/>
            <person name="Romero-Severson J."/>
            <person name="DeLeo V.L."/>
            <person name="Lucas S.M."/>
            <person name="Lazic D."/>
            <person name="Gailing O."/>
            <person name="Carlson J."/>
            <person name="Staton M."/>
        </authorList>
    </citation>
    <scope>NUCLEOTIDE SEQUENCE [LARGE SCALE GENOMIC DNA]</scope>
    <source>
        <strain evidence="2">Pseudo-F2</strain>
    </source>
</reference>
<dbReference type="GO" id="GO:0009507">
    <property type="term" value="C:chloroplast"/>
    <property type="evidence" value="ECO:0007669"/>
    <property type="project" value="TreeGrafter"/>
</dbReference>
<keyword evidence="3" id="KW-1185">Reference proteome</keyword>
<dbReference type="GO" id="GO:0009506">
    <property type="term" value="C:plasmodesma"/>
    <property type="evidence" value="ECO:0007669"/>
    <property type="project" value="TreeGrafter"/>
</dbReference>
<dbReference type="PANTHER" id="PTHR10292">
    <property type="entry name" value="CLATHRIN HEAVY CHAIN RELATED"/>
    <property type="match status" value="1"/>
</dbReference>
<dbReference type="SUPFAM" id="SSF48371">
    <property type="entry name" value="ARM repeat"/>
    <property type="match status" value="1"/>
</dbReference>
<dbReference type="AlphaFoldDB" id="A0AAN7JAA3"/>
<proteinExistence type="predicted"/>
<dbReference type="GO" id="GO:0005886">
    <property type="term" value="C:plasma membrane"/>
    <property type="evidence" value="ECO:0007669"/>
    <property type="project" value="TreeGrafter"/>
</dbReference>
<dbReference type="GO" id="GO:0006898">
    <property type="term" value="P:receptor-mediated endocytosis"/>
    <property type="evidence" value="ECO:0007669"/>
    <property type="project" value="TreeGrafter"/>
</dbReference>
<dbReference type="PANTHER" id="PTHR10292:SF1">
    <property type="entry name" value="CLATHRIN HEAVY CHAIN"/>
    <property type="match status" value="1"/>
</dbReference>
<dbReference type="Gene3D" id="3.40.50.300">
    <property type="entry name" value="P-loop containing nucleotide triphosphate hydrolases"/>
    <property type="match status" value="1"/>
</dbReference>
<dbReference type="Proteomes" id="UP001324115">
    <property type="component" value="Unassembled WGS sequence"/>
</dbReference>
<protein>
    <recommendedName>
        <fullName evidence="1">Helicase C-terminal domain-containing protein</fullName>
    </recommendedName>
</protein>
<dbReference type="GO" id="GO:0005794">
    <property type="term" value="C:Golgi apparatus"/>
    <property type="evidence" value="ECO:0007669"/>
    <property type="project" value="TreeGrafter"/>
</dbReference>